<keyword evidence="2" id="KW-1185">Reference proteome</keyword>
<evidence type="ECO:0008006" key="3">
    <source>
        <dbReference type="Google" id="ProtNLM"/>
    </source>
</evidence>
<dbReference type="SUPFAM" id="SSF56112">
    <property type="entry name" value="Protein kinase-like (PK-like)"/>
    <property type="match status" value="1"/>
</dbReference>
<accession>A0ABR1JQG7</accession>
<dbReference type="Proteomes" id="UP001498398">
    <property type="component" value="Unassembled WGS sequence"/>
</dbReference>
<dbReference type="EMBL" id="JBANRG010000006">
    <property type="protein sequence ID" value="KAK7465296.1"/>
    <property type="molecule type" value="Genomic_DNA"/>
</dbReference>
<organism evidence="1 2">
    <name type="scientific">Marasmiellus scandens</name>
    <dbReference type="NCBI Taxonomy" id="2682957"/>
    <lineage>
        <taxon>Eukaryota</taxon>
        <taxon>Fungi</taxon>
        <taxon>Dikarya</taxon>
        <taxon>Basidiomycota</taxon>
        <taxon>Agaricomycotina</taxon>
        <taxon>Agaricomycetes</taxon>
        <taxon>Agaricomycetidae</taxon>
        <taxon>Agaricales</taxon>
        <taxon>Marasmiineae</taxon>
        <taxon>Omphalotaceae</taxon>
        <taxon>Marasmiellus</taxon>
    </lineage>
</organism>
<evidence type="ECO:0000313" key="1">
    <source>
        <dbReference type="EMBL" id="KAK7465296.1"/>
    </source>
</evidence>
<comment type="caution">
    <text evidence="1">The sequence shown here is derived from an EMBL/GenBank/DDBJ whole genome shotgun (WGS) entry which is preliminary data.</text>
</comment>
<sequence>MLNSDVVPSFEATYYSGTALQLFPYEAPSPPNDLECELEDKGKALLDVRSRYRTSVGRRINLTTTPELYITLDKSLQINHHRFAHVWSVQVRSNSATPFPEIAVAKIFDPVYYDDDDLVWLDPFSRSDLSVWNEVNSYQRLAPMQGKYVPRFHGHFVASLGEAHEFRTVNVLLMEYIDGKDVAKMVPQCTEDTVCTEHLDALYTEVLRVHYAIWELGVQNHDMVPRNVILRVSDSRSRCTCQSHEPFCSKEGCPFRSEICCNPDDISVVIIDFEMVEFERSRLSISPARMKEMIQQRKGRWLRGFVV</sequence>
<gene>
    <name evidence="1" type="ORF">VKT23_005275</name>
</gene>
<protein>
    <recommendedName>
        <fullName evidence="3">Protein kinase domain-containing protein</fullName>
    </recommendedName>
</protein>
<proteinExistence type="predicted"/>
<evidence type="ECO:0000313" key="2">
    <source>
        <dbReference type="Proteomes" id="UP001498398"/>
    </source>
</evidence>
<dbReference type="InterPro" id="IPR011009">
    <property type="entry name" value="Kinase-like_dom_sf"/>
</dbReference>
<name>A0ABR1JQG7_9AGAR</name>
<reference evidence="1 2" key="1">
    <citation type="submission" date="2024-01" db="EMBL/GenBank/DDBJ databases">
        <title>A draft genome for the cacao thread blight pathogen Marasmiellus scandens.</title>
        <authorList>
            <person name="Baruah I.K."/>
            <person name="Leung J."/>
            <person name="Bukari Y."/>
            <person name="Amoako-Attah I."/>
            <person name="Meinhardt L.W."/>
            <person name="Bailey B.A."/>
            <person name="Cohen S.P."/>
        </authorList>
    </citation>
    <scope>NUCLEOTIDE SEQUENCE [LARGE SCALE GENOMIC DNA]</scope>
    <source>
        <strain evidence="1 2">GH-19</strain>
    </source>
</reference>